<dbReference type="EMBL" id="CAJNOJ010000734">
    <property type="protein sequence ID" value="CAF1516478.1"/>
    <property type="molecule type" value="Genomic_DNA"/>
</dbReference>
<reference evidence="2" key="1">
    <citation type="submission" date="2021-02" db="EMBL/GenBank/DDBJ databases">
        <authorList>
            <person name="Nowell W R."/>
        </authorList>
    </citation>
    <scope>NUCLEOTIDE SEQUENCE</scope>
</reference>
<evidence type="ECO:0000313" key="3">
    <source>
        <dbReference type="Proteomes" id="UP000663828"/>
    </source>
</evidence>
<evidence type="ECO:0000313" key="2">
    <source>
        <dbReference type="EMBL" id="CAF1587831.1"/>
    </source>
</evidence>
<sequence length="557" mass="64775">MNDDKQEMATTLETSCFKYLDFIDVPHSIRLSVNFENIDQQLFDQCCKLISSNEEIFTQIHSLYLSNENTCWQIQPFLSRFSLGRFIHLQSLTLKAVTEDNLELIRSTLPYLEQLTSFNYTGFDAQIDVIISALPMSKLKILSIPTLPSRNTSINQFSSLENLTVSSCDQNQLTSIWKSATRLKHLQISTWSHSSFTADIFAKLSYVDDAIHLTHLTIEHFPYDNDTLRMIFKQTPNLTYLKIDVCYGDNAIRASVWENIIRLYLLRLIHFQFVFSCDRHTESRCIEMGFEEFRGQFWMEQHHWRTEYVISNRSARIYTTPYISKMYRVERGTSTHCNSATNDTDKFDNISDLAIDVAALAEGAYPSYFSHITSLCFSDTQPMETDSIMKRTQLESLKATVNLSNVISLNMTSASRSIKPSMLFYLLKEAQQISSLAIDREYLKYLFQNDGLCEHLRRTILKLEVSCHGKSLVNNLSQLKRFCQTFSSVKHLTCMNDNEEFMLYLFKHLSQLILLNLRFLNGFNSMWLKGCLQELGNVEFVKSSEEIKIYLFRKYQT</sequence>
<keyword evidence="3" id="KW-1185">Reference proteome</keyword>
<dbReference type="Gene3D" id="3.80.10.10">
    <property type="entry name" value="Ribonuclease Inhibitor"/>
    <property type="match status" value="1"/>
</dbReference>
<dbReference type="SUPFAM" id="SSF52047">
    <property type="entry name" value="RNI-like"/>
    <property type="match status" value="1"/>
</dbReference>
<gene>
    <name evidence="1" type="ORF">EDS130_LOCUS43589</name>
    <name evidence="2" type="ORF">XAT740_LOCUS46229</name>
</gene>
<dbReference type="OrthoDB" id="9990562at2759"/>
<evidence type="ECO:0000313" key="1">
    <source>
        <dbReference type="EMBL" id="CAF1516478.1"/>
    </source>
</evidence>
<dbReference type="Proteomes" id="UP000663852">
    <property type="component" value="Unassembled WGS sequence"/>
</dbReference>
<dbReference type="EMBL" id="CAJNOR010006171">
    <property type="protein sequence ID" value="CAF1587831.1"/>
    <property type="molecule type" value="Genomic_DNA"/>
</dbReference>
<name>A0A815ZXJ1_ADIRI</name>
<dbReference type="Proteomes" id="UP000663828">
    <property type="component" value="Unassembled WGS sequence"/>
</dbReference>
<protein>
    <submittedName>
        <fullName evidence="2">Uncharacterized protein</fullName>
    </submittedName>
</protein>
<dbReference type="AlphaFoldDB" id="A0A815ZXJ1"/>
<accession>A0A815ZXJ1</accession>
<proteinExistence type="predicted"/>
<comment type="caution">
    <text evidence="2">The sequence shown here is derived from an EMBL/GenBank/DDBJ whole genome shotgun (WGS) entry which is preliminary data.</text>
</comment>
<organism evidence="2 3">
    <name type="scientific">Adineta ricciae</name>
    <name type="common">Rotifer</name>
    <dbReference type="NCBI Taxonomy" id="249248"/>
    <lineage>
        <taxon>Eukaryota</taxon>
        <taxon>Metazoa</taxon>
        <taxon>Spiralia</taxon>
        <taxon>Gnathifera</taxon>
        <taxon>Rotifera</taxon>
        <taxon>Eurotatoria</taxon>
        <taxon>Bdelloidea</taxon>
        <taxon>Adinetida</taxon>
        <taxon>Adinetidae</taxon>
        <taxon>Adineta</taxon>
    </lineage>
</organism>
<dbReference type="InterPro" id="IPR032675">
    <property type="entry name" value="LRR_dom_sf"/>
</dbReference>